<dbReference type="AlphaFoldDB" id="A0A450X3M7"/>
<gene>
    <name evidence="1" type="ORF">BECKLFY1418C_GA0070996_11587</name>
</gene>
<protein>
    <submittedName>
        <fullName evidence="1">PD-(D/E)XK nuclease family transposase</fullName>
    </submittedName>
</protein>
<name>A0A450X3M7_9GAMM</name>
<reference evidence="1" key="1">
    <citation type="submission" date="2019-02" db="EMBL/GenBank/DDBJ databases">
        <authorList>
            <person name="Gruber-Vodicka R. H."/>
            <person name="Seah K. B. B."/>
        </authorList>
    </citation>
    <scope>NUCLEOTIDE SEQUENCE</scope>
    <source>
        <strain evidence="1">BECK_BY7</strain>
    </source>
</reference>
<evidence type="ECO:0000313" key="1">
    <source>
        <dbReference type="EMBL" id="VFK23875.1"/>
    </source>
</evidence>
<sequence length="71" mass="8356">MSKYINPYTDFGFKKLFGEEANKDLLMDFLNQFLPDRHRIAELQFRNTEQLPDLPVERSVSRGLFAPSHKP</sequence>
<organism evidence="1">
    <name type="scientific">Candidatus Kentrum sp. LFY</name>
    <dbReference type="NCBI Taxonomy" id="2126342"/>
    <lineage>
        <taxon>Bacteria</taxon>
        <taxon>Pseudomonadati</taxon>
        <taxon>Pseudomonadota</taxon>
        <taxon>Gammaproteobacteria</taxon>
        <taxon>Candidatus Kentrum</taxon>
    </lineage>
</organism>
<proteinExistence type="predicted"/>
<accession>A0A450X3M7</accession>
<dbReference type="Pfam" id="PF12784">
    <property type="entry name" value="PDDEXK_2"/>
    <property type="match status" value="1"/>
</dbReference>
<dbReference type="EMBL" id="CAADFN010000158">
    <property type="protein sequence ID" value="VFK23875.1"/>
    <property type="molecule type" value="Genomic_DNA"/>
</dbReference>